<accession>A0A3B0RRE6</accession>
<reference evidence="2" key="1">
    <citation type="submission" date="2018-06" db="EMBL/GenBank/DDBJ databases">
        <authorList>
            <person name="Zhirakovskaya E."/>
        </authorList>
    </citation>
    <scope>NUCLEOTIDE SEQUENCE</scope>
</reference>
<gene>
    <name evidence="2" type="ORF">MNBD_ALPHA06-1419</name>
</gene>
<evidence type="ECO:0000256" key="1">
    <source>
        <dbReference type="SAM" id="Phobius"/>
    </source>
</evidence>
<organism evidence="2">
    <name type="scientific">hydrothermal vent metagenome</name>
    <dbReference type="NCBI Taxonomy" id="652676"/>
    <lineage>
        <taxon>unclassified sequences</taxon>
        <taxon>metagenomes</taxon>
        <taxon>ecological metagenomes</taxon>
    </lineage>
</organism>
<evidence type="ECO:0000313" key="2">
    <source>
        <dbReference type="EMBL" id="VAV91036.1"/>
    </source>
</evidence>
<feature type="transmembrane region" description="Helical" evidence="1">
    <location>
        <begin position="43"/>
        <end position="66"/>
    </location>
</feature>
<protein>
    <submittedName>
        <fullName evidence="2">Uncharacterized protein</fullName>
    </submittedName>
</protein>
<keyword evidence="1" id="KW-0812">Transmembrane</keyword>
<sequence>MIQSVIKVKSLVFYLPSYGPLRTTLAVIPAHAASQCAVIASKFHVIITIFWMPIFIGMTALVWGYFTCI</sequence>
<keyword evidence="1" id="KW-1133">Transmembrane helix</keyword>
<keyword evidence="1" id="KW-0472">Membrane</keyword>
<name>A0A3B0RRE6_9ZZZZ</name>
<proteinExistence type="predicted"/>
<dbReference type="AlphaFoldDB" id="A0A3B0RRE6"/>
<dbReference type="EMBL" id="UOEE01000119">
    <property type="protein sequence ID" value="VAV91036.1"/>
    <property type="molecule type" value="Genomic_DNA"/>
</dbReference>